<protein>
    <submittedName>
        <fullName evidence="2">Putative secreted protein</fullName>
    </submittedName>
</protein>
<proteinExistence type="predicted"/>
<dbReference type="EMBL" id="GIIL01006967">
    <property type="protein sequence ID" value="NOV50693.1"/>
    <property type="molecule type" value="Transcribed_RNA"/>
</dbReference>
<evidence type="ECO:0000313" key="2">
    <source>
        <dbReference type="EMBL" id="NOV50693.1"/>
    </source>
</evidence>
<feature type="signal peptide" evidence="1">
    <location>
        <begin position="1"/>
        <end position="29"/>
    </location>
</feature>
<keyword evidence="1" id="KW-0732">Signal</keyword>
<feature type="chain" id="PRO_5026674695" evidence="1">
    <location>
        <begin position="30"/>
        <end position="89"/>
    </location>
</feature>
<organism evidence="2">
    <name type="scientific">Xenopsylla cheopis</name>
    <name type="common">Oriental rat flea</name>
    <name type="synonym">Pulex cheopis</name>
    <dbReference type="NCBI Taxonomy" id="163159"/>
    <lineage>
        <taxon>Eukaryota</taxon>
        <taxon>Metazoa</taxon>
        <taxon>Ecdysozoa</taxon>
        <taxon>Arthropoda</taxon>
        <taxon>Hexapoda</taxon>
        <taxon>Insecta</taxon>
        <taxon>Pterygota</taxon>
        <taxon>Neoptera</taxon>
        <taxon>Endopterygota</taxon>
        <taxon>Siphonaptera</taxon>
        <taxon>Pulicidae</taxon>
        <taxon>Xenopsyllinae</taxon>
        <taxon>Xenopsylla</taxon>
    </lineage>
</organism>
<dbReference type="AlphaFoldDB" id="A0A6M2DX98"/>
<reference evidence="2" key="1">
    <citation type="submission" date="2020-03" db="EMBL/GenBank/DDBJ databases">
        <title>Transcriptomic Profiling of the Digestive Tract of the Rat Flea, Xenopsylla cheopis, Following Blood Feeding and Infection with Yersinia pestis.</title>
        <authorList>
            <person name="Bland D.M."/>
            <person name="Martens C.A."/>
            <person name="Virtaneva K."/>
            <person name="Kanakabandi K."/>
            <person name="Long D."/>
            <person name="Rosenke R."/>
            <person name="Saturday G.A."/>
            <person name="Hoyt F.H."/>
            <person name="Bruno D.P."/>
            <person name="Ribeiro J.M.C."/>
            <person name="Hinnebusch J."/>
        </authorList>
    </citation>
    <scope>NUCLEOTIDE SEQUENCE</scope>
</reference>
<sequence>MLPQLGTSVITLITLSSLIEFFLLPPGCAKSSTFLFVTSVISCRQLLLTSKLILIPSQFFLHNLNIVSKFNSQFFPFKVHRDHFLLQDR</sequence>
<accession>A0A6M2DX98</accession>
<evidence type="ECO:0000256" key="1">
    <source>
        <dbReference type="SAM" id="SignalP"/>
    </source>
</evidence>
<name>A0A6M2DX98_XENCH</name>